<organism evidence="1 2">
    <name type="scientific">Romanomermis culicivorax</name>
    <name type="common">Nematode worm</name>
    <dbReference type="NCBI Taxonomy" id="13658"/>
    <lineage>
        <taxon>Eukaryota</taxon>
        <taxon>Metazoa</taxon>
        <taxon>Ecdysozoa</taxon>
        <taxon>Nematoda</taxon>
        <taxon>Enoplea</taxon>
        <taxon>Dorylaimia</taxon>
        <taxon>Mermithida</taxon>
        <taxon>Mermithoidea</taxon>
        <taxon>Mermithidae</taxon>
        <taxon>Romanomermis</taxon>
    </lineage>
</organism>
<evidence type="ECO:0000313" key="1">
    <source>
        <dbReference type="Proteomes" id="UP000887565"/>
    </source>
</evidence>
<dbReference type="WBParaSite" id="nRc.2.0.1.t42377-RA">
    <property type="protein sequence ID" value="nRc.2.0.1.t42377-RA"/>
    <property type="gene ID" value="nRc.2.0.1.g42377"/>
</dbReference>
<protein>
    <submittedName>
        <fullName evidence="2">Uncharacterized protein</fullName>
    </submittedName>
</protein>
<evidence type="ECO:0000313" key="2">
    <source>
        <dbReference type="WBParaSite" id="nRc.2.0.1.t42377-RA"/>
    </source>
</evidence>
<keyword evidence="1" id="KW-1185">Reference proteome</keyword>
<dbReference type="AlphaFoldDB" id="A0A915KV75"/>
<name>A0A915KV75_ROMCU</name>
<reference evidence="2" key="1">
    <citation type="submission" date="2022-11" db="UniProtKB">
        <authorList>
            <consortium name="WormBaseParasite"/>
        </authorList>
    </citation>
    <scope>IDENTIFICATION</scope>
</reference>
<accession>A0A915KV75</accession>
<sequence length="71" mass="6976">MKLTRINDDRCGSDVIVPPPISTLGDGGGGSTAVATLGNRLEAAIATHCEARCCVVIVECSPGCGSCGAAG</sequence>
<proteinExistence type="predicted"/>
<dbReference type="Proteomes" id="UP000887565">
    <property type="component" value="Unplaced"/>
</dbReference>